<proteinExistence type="predicted"/>
<dbReference type="Proteomes" id="UP001501414">
    <property type="component" value="Unassembled WGS sequence"/>
</dbReference>
<protein>
    <submittedName>
        <fullName evidence="2">Uncharacterized protein</fullName>
    </submittedName>
</protein>
<gene>
    <name evidence="2" type="ORF">GCM10009613_11280</name>
</gene>
<accession>A0ABP4IAU0</accession>
<dbReference type="EMBL" id="BAAAJK010000004">
    <property type="protein sequence ID" value="GAA1382821.1"/>
    <property type="molecule type" value="Genomic_DNA"/>
</dbReference>
<sequence length="96" mass="10649">MDVRAGLPVEPSDHQGPQQRTGREMVEVRNDDMARQLPRHGLDQVAERDLRTPVVLGEDRDDAQAQLPRMGADATFQDRGGVVTEAVYVARGRRTG</sequence>
<reference evidence="3" key="1">
    <citation type="journal article" date="2019" name="Int. J. Syst. Evol. Microbiol.">
        <title>The Global Catalogue of Microorganisms (GCM) 10K type strain sequencing project: providing services to taxonomists for standard genome sequencing and annotation.</title>
        <authorList>
            <consortium name="The Broad Institute Genomics Platform"/>
            <consortium name="The Broad Institute Genome Sequencing Center for Infectious Disease"/>
            <person name="Wu L."/>
            <person name="Ma J."/>
        </authorList>
    </citation>
    <scope>NUCLEOTIDE SEQUENCE [LARGE SCALE GENOMIC DNA]</scope>
    <source>
        <strain evidence="3">JCM 11896</strain>
    </source>
</reference>
<evidence type="ECO:0000313" key="2">
    <source>
        <dbReference type="EMBL" id="GAA1382821.1"/>
    </source>
</evidence>
<name>A0ABP4IAU0_9PSEU</name>
<evidence type="ECO:0000313" key="3">
    <source>
        <dbReference type="Proteomes" id="UP001501414"/>
    </source>
</evidence>
<feature type="region of interest" description="Disordered" evidence="1">
    <location>
        <begin position="1"/>
        <end position="23"/>
    </location>
</feature>
<evidence type="ECO:0000256" key="1">
    <source>
        <dbReference type="SAM" id="MobiDB-lite"/>
    </source>
</evidence>
<keyword evidence="3" id="KW-1185">Reference proteome</keyword>
<comment type="caution">
    <text evidence="2">The sequence shown here is derived from an EMBL/GenBank/DDBJ whole genome shotgun (WGS) entry which is preliminary data.</text>
</comment>
<organism evidence="2 3">
    <name type="scientific">Pseudonocardia kongjuensis</name>
    <dbReference type="NCBI Taxonomy" id="102227"/>
    <lineage>
        <taxon>Bacteria</taxon>
        <taxon>Bacillati</taxon>
        <taxon>Actinomycetota</taxon>
        <taxon>Actinomycetes</taxon>
        <taxon>Pseudonocardiales</taxon>
        <taxon>Pseudonocardiaceae</taxon>
        <taxon>Pseudonocardia</taxon>
    </lineage>
</organism>